<name>A0A2I5HC24_SALDZ</name>
<dbReference type="EMBL" id="CP023345">
    <property type="protein sequence ID" value="ATW53117.1"/>
    <property type="molecule type" value="Genomic_DNA"/>
</dbReference>
<reference evidence="1 3" key="1">
    <citation type="submission" date="2017-09" db="EMBL/GenBank/DDBJ databases">
        <title>Complete genome of Salmonella enterica subsp. diarizonae isolated from stool of a patient with bacterial enteropathy.</title>
        <authorList>
            <person name="Zhou J."/>
            <person name="Chen Q."/>
            <person name="Guo L."/>
            <person name="Fan J."/>
        </authorList>
    </citation>
    <scope>NUCLEOTIDE SEQUENCE [LARGE SCALE GENOMIC DNA]</scope>
    <source>
        <strain evidence="1 3">HZS154</strain>
    </source>
</reference>
<proteinExistence type="predicted"/>
<accession>A0A2I5HC24</accession>
<gene>
    <name evidence="1" type="ORF">CNQ75_00325</name>
    <name evidence="2" type="ORF">CTQ69_10435</name>
</gene>
<evidence type="ECO:0000313" key="3">
    <source>
        <dbReference type="Proteomes" id="UP000230639"/>
    </source>
</evidence>
<dbReference type="EMBL" id="AAIBIC010000010">
    <property type="protein sequence ID" value="ECC3914428.1"/>
    <property type="molecule type" value="Genomic_DNA"/>
</dbReference>
<evidence type="ECO:0000313" key="1">
    <source>
        <dbReference type="EMBL" id="ATW53117.1"/>
    </source>
</evidence>
<protein>
    <submittedName>
        <fullName evidence="1">Uncharacterized protein</fullName>
    </submittedName>
</protein>
<organism evidence="1 3">
    <name type="scientific">Salmonella diarizonae</name>
    <dbReference type="NCBI Taxonomy" id="59204"/>
    <lineage>
        <taxon>Bacteria</taxon>
        <taxon>Pseudomonadati</taxon>
        <taxon>Pseudomonadota</taxon>
        <taxon>Gammaproteobacteria</taxon>
        <taxon>Enterobacterales</taxon>
        <taxon>Enterobacteriaceae</taxon>
        <taxon>Salmonella</taxon>
    </lineage>
</organism>
<sequence length="85" mass="9990">MYSPFIHIAPLKQKPSNTDSYPENPRHTCELRYAIPIFTPAAHTVVVKRLMHRVDKIHLIIDSKTNGQTGIMCLFWKRTYKNRRP</sequence>
<reference evidence="2" key="2">
    <citation type="submission" date="2018-08" db="EMBL/GenBank/DDBJ databases">
        <authorList>
            <person name="Ashton P.M."/>
            <person name="Dallman T."/>
            <person name="Nair S."/>
            <person name="De Pinna E."/>
            <person name="Peters T."/>
            <person name="Grant K."/>
        </authorList>
    </citation>
    <scope>NUCLEOTIDE SEQUENCE [LARGE SCALE GENOMIC DNA]</scope>
    <source>
        <strain evidence="2">294779</strain>
    </source>
</reference>
<dbReference type="Proteomes" id="UP000230639">
    <property type="component" value="Chromosome"/>
</dbReference>
<dbReference type="AlphaFoldDB" id="A0A2I5HC24"/>
<evidence type="ECO:0000313" key="2">
    <source>
        <dbReference type="EMBL" id="ECC3914428.1"/>
    </source>
</evidence>
<dbReference type="Proteomes" id="UP000839735">
    <property type="component" value="Unassembled WGS sequence"/>
</dbReference>